<evidence type="ECO:0000313" key="3">
    <source>
        <dbReference type="Proteomes" id="UP000001880"/>
    </source>
</evidence>
<feature type="region of interest" description="Disordered" evidence="1">
    <location>
        <begin position="280"/>
        <end position="336"/>
    </location>
</feature>
<dbReference type="AlphaFoldDB" id="D0LUA1"/>
<dbReference type="KEGG" id="hoh:Hoch_4976"/>
<feature type="compositionally biased region" description="Low complexity" evidence="1">
    <location>
        <begin position="303"/>
        <end position="328"/>
    </location>
</feature>
<sequence>MLTADMVRAFRRGDELRLRALKPADRERATEMAATYIELTRACVGATRGEFDQALGAVPVSARDRKLAIGLRKLIADRCDFEVEEDCDPVALRQRVFSRAAELRRSLGEGERFERDAVLAEVAAERELDAATLERLLYVDLRSAHRLLGFRALSAEELMRVYELSQAQAVLLRAVRVRARVWNRDPGIYRALFHKLKFLRLLYRLEALPEGDGDGEGEESGGYLLDIDGPYSLFRSVTKYGLELALLLPAIQACEQWTIEAEVMWGKQRMPLSFAIAGKAERRRKRRGAAGKPKAGGKKRGAEGTASEPAAAEASAAEAPAESAAESQAEGEREALRPPDDVAALVARFAERDTPWRPRYASDILDLPGVGLCIPDLVFEHRDTGECVYFEVLGFWSREAVWRRVELVEAGLPHRILFAVSSRLRVSEAVLGDELPGALYVYKGVMSARAIEQRLARGAV</sequence>
<evidence type="ECO:0008006" key="4">
    <source>
        <dbReference type="Google" id="ProtNLM"/>
    </source>
</evidence>
<keyword evidence="3" id="KW-1185">Reference proteome</keyword>
<dbReference type="EMBL" id="CP001804">
    <property type="protein sequence ID" value="ACY17465.1"/>
    <property type="molecule type" value="Genomic_DNA"/>
</dbReference>
<dbReference type="RefSeq" id="WP_012830057.1">
    <property type="nucleotide sequence ID" value="NC_013440.1"/>
</dbReference>
<organism evidence="2 3">
    <name type="scientific">Haliangium ochraceum (strain DSM 14365 / JCM 11303 / SMP-2)</name>
    <dbReference type="NCBI Taxonomy" id="502025"/>
    <lineage>
        <taxon>Bacteria</taxon>
        <taxon>Pseudomonadati</taxon>
        <taxon>Myxococcota</taxon>
        <taxon>Polyangia</taxon>
        <taxon>Haliangiales</taxon>
        <taxon>Kofleriaceae</taxon>
        <taxon>Haliangium</taxon>
    </lineage>
</organism>
<protein>
    <recommendedName>
        <fullName evidence="4">DUF790 family protein</fullName>
    </recommendedName>
</protein>
<dbReference type="STRING" id="502025.Hoch_4976"/>
<dbReference type="PANTHER" id="PTHR39640">
    <property type="entry name" value="VNG6129C"/>
    <property type="match status" value="1"/>
</dbReference>
<proteinExistence type="predicted"/>
<dbReference type="Pfam" id="PF05626">
    <property type="entry name" value="DUF790"/>
    <property type="match status" value="2"/>
</dbReference>
<name>D0LUA1_HALO1</name>
<gene>
    <name evidence="2" type="ordered locus">Hoch_4976</name>
</gene>
<dbReference type="PANTHER" id="PTHR39640:SF1">
    <property type="entry name" value="DUF790 FAMILY PROTEIN"/>
    <property type="match status" value="1"/>
</dbReference>
<accession>D0LUA1</accession>
<reference evidence="2 3" key="1">
    <citation type="journal article" date="2010" name="Stand. Genomic Sci.">
        <title>Complete genome sequence of Haliangium ochraceum type strain (SMP-2).</title>
        <authorList>
            <consortium name="US DOE Joint Genome Institute (JGI-PGF)"/>
            <person name="Ivanova N."/>
            <person name="Daum C."/>
            <person name="Lang E."/>
            <person name="Abt B."/>
            <person name="Kopitz M."/>
            <person name="Saunders E."/>
            <person name="Lapidus A."/>
            <person name="Lucas S."/>
            <person name="Glavina Del Rio T."/>
            <person name="Nolan M."/>
            <person name="Tice H."/>
            <person name="Copeland A."/>
            <person name="Cheng J.F."/>
            <person name="Chen F."/>
            <person name="Bruce D."/>
            <person name="Goodwin L."/>
            <person name="Pitluck S."/>
            <person name="Mavromatis K."/>
            <person name="Pati A."/>
            <person name="Mikhailova N."/>
            <person name="Chen A."/>
            <person name="Palaniappan K."/>
            <person name="Land M."/>
            <person name="Hauser L."/>
            <person name="Chang Y.J."/>
            <person name="Jeffries C.D."/>
            <person name="Detter J.C."/>
            <person name="Brettin T."/>
            <person name="Rohde M."/>
            <person name="Goker M."/>
            <person name="Bristow J."/>
            <person name="Markowitz V."/>
            <person name="Eisen J.A."/>
            <person name="Hugenholtz P."/>
            <person name="Kyrpides N.C."/>
            <person name="Klenk H.P."/>
        </authorList>
    </citation>
    <scope>NUCLEOTIDE SEQUENCE [LARGE SCALE GENOMIC DNA]</scope>
    <source>
        <strain evidence="3">DSM 14365 / CIP 107738 / JCM 11303 / AJ 13395 / SMP-2</strain>
    </source>
</reference>
<dbReference type="HOGENOM" id="CLU_038336_0_0_7"/>
<evidence type="ECO:0000313" key="2">
    <source>
        <dbReference type="EMBL" id="ACY17465.1"/>
    </source>
</evidence>
<dbReference type="Proteomes" id="UP000001880">
    <property type="component" value="Chromosome"/>
</dbReference>
<dbReference type="InterPro" id="IPR008508">
    <property type="entry name" value="Bax1"/>
</dbReference>
<evidence type="ECO:0000256" key="1">
    <source>
        <dbReference type="SAM" id="MobiDB-lite"/>
    </source>
</evidence>
<feature type="compositionally biased region" description="Basic residues" evidence="1">
    <location>
        <begin position="281"/>
        <end position="299"/>
    </location>
</feature>
<dbReference type="eggNOG" id="COG3372">
    <property type="taxonomic scope" value="Bacteria"/>
</dbReference>